<dbReference type="EMBL" id="AP025028">
    <property type="protein sequence ID" value="BDA78916.1"/>
    <property type="molecule type" value="Genomic_DNA"/>
</dbReference>
<dbReference type="Gene3D" id="3.40.1690.10">
    <property type="entry name" value="secretion proteins EscU"/>
    <property type="match status" value="1"/>
</dbReference>
<dbReference type="SUPFAM" id="SSF160544">
    <property type="entry name" value="EscU C-terminal domain-like"/>
    <property type="match status" value="1"/>
</dbReference>
<dbReference type="InterPro" id="IPR006135">
    <property type="entry name" value="T3SS_substrate_exporter"/>
</dbReference>
<organism evidence="2 3">
    <name type="scientific">Leptospira kobayashii</name>
    <dbReference type="NCBI Taxonomy" id="1917830"/>
    <lineage>
        <taxon>Bacteria</taxon>
        <taxon>Pseudomonadati</taxon>
        <taxon>Spirochaetota</taxon>
        <taxon>Spirochaetia</taxon>
        <taxon>Leptospirales</taxon>
        <taxon>Leptospiraceae</taxon>
        <taxon>Leptospira</taxon>
    </lineage>
</organism>
<dbReference type="PANTHER" id="PTHR30531">
    <property type="entry name" value="FLAGELLAR BIOSYNTHETIC PROTEIN FLHB"/>
    <property type="match status" value="1"/>
</dbReference>
<sequence length="86" mass="9686">MKKKAVALQFDSKIHKAPFVLASAEGRKAEQICKIAEENEINLIEDKLLADSLAKLPVGTEIPRELYDSVSVIFRYLLSLQNEKNN</sequence>
<dbReference type="Proteomes" id="UP000245263">
    <property type="component" value="Chromosome 1"/>
</dbReference>
<protein>
    <submittedName>
        <fullName evidence="2">Uncharacterized protein</fullName>
    </submittedName>
</protein>
<evidence type="ECO:0000313" key="2">
    <source>
        <dbReference type="EMBL" id="BDA78916.1"/>
    </source>
</evidence>
<accession>A0ABN6KF96</accession>
<dbReference type="PANTHER" id="PTHR30531:SF12">
    <property type="entry name" value="FLAGELLAR BIOSYNTHETIC PROTEIN FLHB"/>
    <property type="match status" value="1"/>
</dbReference>
<dbReference type="RefSeq" id="WP_167837127.1">
    <property type="nucleotide sequence ID" value="NZ_AP025028.1"/>
</dbReference>
<keyword evidence="3" id="KW-1185">Reference proteome</keyword>
<dbReference type="Pfam" id="PF01312">
    <property type="entry name" value="Bac_export_2"/>
    <property type="match status" value="1"/>
</dbReference>
<evidence type="ECO:0000256" key="1">
    <source>
        <dbReference type="ARBA" id="ARBA00010690"/>
    </source>
</evidence>
<dbReference type="InterPro" id="IPR029025">
    <property type="entry name" value="T3SS_substrate_exporter_C"/>
</dbReference>
<reference evidence="2 3" key="1">
    <citation type="submission" date="2021-08" db="EMBL/GenBank/DDBJ databases">
        <title>Complete genome sequence of Leptospira kobayashii strain E30.</title>
        <authorList>
            <person name="Nakao R."/>
            <person name="Nakamura S."/>
            <person name="Masuzawa T."/>
            <person name="Koizumi N."/>
        </authorList>
    </citation>
    <scope>NUCLEOTIDE SEQUENCE [LARGE SCALE GENOMIC DNA]</scope>
    <source>
        <strain evidence="2 3">E30</strain>
    </source>
</reference>
<proteinExistence type="inferred from homology"/>
<name>A0ABN6KF96_9LEPT</name>
<evidence type="ECO:0000313" key="3">
    <source>
        <dbReference type="Proteomes" id="UP000245263"/>
    </source>
</evidence>
<gene>
    <name evidence="2" type="ORF">LPTSP3_g18460</name>
</gene>
<comment type="similarity">
    <text evidence="1">Belongs to the type III secretion exporter family.</text>
</comment>